<dbReference type="GO" id="GO:0005506">
    <property type="term" value="F:iron ion binding"/>
    <property type="evidence" value="ECO:0007669"/>
    <property type="project" value="InterPro"/>
</dbReference>
<keyword evidence="9 14" id="KW-0408">Iron</keyword>
<evidence type="ECO:0000256" key="9">
    <source>
        <dbReference type="ARBA" id="ARBA00023004"/>
    </source>
</evidence>
<keyword evidence="6 14" id="KW-0673">Quorum sensing</keyword>
<sequence>MRDFYASPFNNEFRGPAMNEHPQMNVESFNLDHTKVKAPYVRLAGIKVGDNGDAIHKYDMRICQPNREHMEMPALHSLEHLMAELSRNHSDKIVDISPMGCQTGFYVALINHDDYDDVLSLLEKTLNDVLDANEVPACNEMQCGWAASHSLEGAKDIARGFLAKRDEWTQVFA</sequence>
<evidence type="ECO:0000256" key="8">
    <source>
        <dbReference type="ARBA" id="ARBA00022929"/>
    </source>
</evidence>
<evidence type="ECO:0000256" key="10">
    <source>
        <dbReference type="ARBA" id="ARBA00023239"/>
    </source>
</evidence>
<evidence type="ECO:0000256" key="2">
    <source>
        <dbReference type="ARBA" id="ARBA00007311"/>
    </source>
</evidence>
<dbReference type="NCBIfam" id="NF002604">
    <property type="entry name" value="PRK02260.1-4"/>
    <property type="match status" value="1"/>
</dbReference>
<dbReference type="Proteomes" id="UP000014463">
    <property type="component" value="Unassembled WGS sequence"/>
</dbReference>
<comment type="catalytic activity">
    <reaction evidence="1 14">
        <text>S-(5-deoxy-D-ribos-5-yl)-L-homocysteine = (S)-4,5-dihydroxypentane-2,3-dione + L-homocysteine</text>
        <dbReference type="Rhea" id="RHEA:17753"/>
        <dbReference type="ChEBI" id="CHEBI:29484"/>
        <dbReference type="ChEBI" id="CHEBI:58195"/>
        <dbReference type="ChEBI" id="CHEBI:58199"/>
        <dbReference type="EC" id="4.4.1.21"/>
    </reaction>
</comment>
<dbReference type="PATRIC" id="fig|1121939.11.peg.781"/>
<evidence type="ECO:0000256" key="13">
    <source>
        <dbReference type="ARBA" id="ARBA00031777"/>
    </source>
</evidence>
<evidence type="ECO:0000313" key="16">
    <source>
        <dbReference type="Proteomes" id="UP000014463"/>
    </source>
</evidence>
<proteinExistence type="inferred from homology"/>
<evidence type="ECO:0000256" key="4">
    <source>
        <dbReference type="ARBA" id="ARBA00012240"/>
    </source>
</evidence>
<dbReference type="EMBL" id="ASTJ01000011">
    <property type="protein sequence ID" value="EPC04520.1"/>
    <property type="molecule type" value="Genomic_DNA"/>
</dbReference>
<evidence type="ECO:0000256" key="12">
    <source>
        <dbReference type="ARBA" id="ARBA00030600"/>
    </source>
</evidence>
<feature type="binding site" evidence="14">
    <location>
        <position position="143"/>
    </location>
    <ligand>
        <name>Fe cation</name>
        <dbReference type="ChEBI" id="CHEBI:24875"/>
    </ligand>
</feature>
<reference evidence="15 16" key="1">
    <citation type="journal article" date="2013" name="Genome Announc.">
        <title>Draft genome sequence of the moderately halophilic gammaproteobacterium Halomonas anticariensis FP35.</title>
        <authorList>
            <person name="Tahrioui A."/>
            <person name="Quesada E."/>
            <person name="Llamas I."/>
        </authorList>
    </citation>
    <scope>NUCLEOTIDE SEQUENCE [LARGE SCALE GENOMIC DNA]</scope>
    <source>
        <strain evidence="16">DSM 16096 / CECT 5854 / LMG 22089 / FP35</strain>
    </source>
</reference>
<dbReference type="HAMAP" id="MF_00091">
    <property type="entry name" value="LuxS"/>
    <property type="match status" value="1"/>
</dbReference>
<evidence type="ECO:0000256" key="5">
    <source>
        <dbReference type="ARBA" id="ARBA00015130"/>
    </source>
</evidence>
<dbReference type="InterPro" id="IPR037005">
    <property type="entry name" value="LuxS_sf"/>
</dbReference>
<keyword evidence="7 14" id="KW-0479">Metal-binding</keyword>
<dbReference type="SUPFAM" id="SSF63411">
    <property type="entry name" value="LuxS/MPP-like metallohydrolase"/>
    <property type="match status" value="1"/>
</dbReference>
<comment type="similarity">
    <text evidence="2 14">Belongs to the LuxS family.</text>
</comment>
<dbReference type="STRING" id="1121939.L861_04145"/>
<accession>S2KRK9</accession>
<dbReference type="PIRSF" id="PIRSF006160">
    <property type="entry name" value="AI2"/>
    <property type="match status" value="1"/>
</dbReference>
<keyword evidence="8 14" id="KW-0071">Autoinducer synthesis</keyword>
<keyword evidence="16" id="KW-1185">Reference proteome</keyword>
<dbReference type="Pfam" id="PF02664">
    <property type="entry name" value="LuxS"/>
    <property type="match status" value="1"/>
</dbReference>
<dbReference type="EC" id="4.4.1.21" evidence="4 14"/>
<evidence type="ECO:0000256" key="1">
    <source>
        <dbReference type="ARBA" id="ARBA00000297"/>
    </source>
</evidence>
<keyword evidence="10 14" id="KW-0456">Lyase</keyword>
<dbReference type="InterPro" id="IPR011249">
    <property type="entry name" value="Metalloenz_LuxS/M16"/>
</dbReference>
<evidence type="ECO:0000256" key="14">
    <source>
        <dbReference type="HAMAP-Rule" id="MF_00091"/>
    </source>
</evidence>
<dbReference type="eggNOG" id="COG1854">
    <property type="taxonomic scope" value="Bacteria"/>
</dbReference>
<comment type="function">
    <text evidence="11 14">Involved in the synthesis of autoinducer 2 (AI-2) which is secreted by bacteria and is used to communicate both the cell density and the metabolic potential of the environment. The regulation of gene expression in response to changes in cell density is called quorum sensing. Catalyzes the transformation of S-ribosylhomocysteine (RHC) to homocysteine (HC) and 4,5-dihydroxy-2,3-pentadione (DPD).</text>
</comment>
<name>S2KRK9_LITA3</name>
<dbReference type="PRINTS" id="PR01487">
    <property type="entry name" value="LUXSPROTEIN"/>
</dbReference>
<dbReference type="InterPro" id="IPR003815">
    <property type="entry name" value="S-ribosylhomocysteinase"/>
</dbReference>
<dbReference type="PANTHER" id="PTHR35799">
    <property type="entry name" value="S-RIBOSYLHOMOCYSTEINE LYASE"/>
    <property type="match status" value="1"/>
</dbReference>
<protein>
    <recommendedName>
        <fullName evidence="5 14">S-ribosylhomocysteine lyase</fullName>
        <ecNumber evidence="4 14">4.4.1.21</ecNumber>
    </recommendedName>
    <alternativeName>
        <fullName evidence="12 14">AI-2 synthesis protein</fullName>
    </alternativeName>
    <alternativeName>
        <fullName evidence="13 14">Autoinducer-2 production protein LuxS</fullName>
    </alternativeName>
</protein>
<comment type="subunit">
    <text evidence="3 14">Homodimer.</text>
</comment>
<organism evidence="15 16">
    <name type="scientific">Litchfieldella anticariensis (strain DSM 16096 / CECT 5854 / CIP 108499 / LMG 22089 / FP35)</name>
    <name type="common">Halomonas anticariensis</name>
    <dbReference type="NCBI Taxonomy" id="1121939"/>
    <lineage>
        <taxon>Bacteria</taxon>
        <taxon>Pseudomonadati</taxon>
        <taxon>Pseudomonadota</taxon>
        <taxon>Gammaproteobacteria</taxon>
        <taxon>Oceanospirillales</taxon>
        <taxon>Halomonadaceae</taxon>
        <taxon>Litchfieldella</taxon>
    </lineage>
</organism>
<evidence type="ECO:0000256" key="3">
    <source>
        <dbReference type="ARBA" id="ARBA00011738"/>
    </source>
</evidence>
<feature type="binding site" evidence="14">
    <location>
        <position position="76"/>
    </location>
    <ligand>
        <name>Fe cation</name>
        <dbReference type="ChEBI" id="CHEBI:24875"/>
    </ligand>
</feature>
<feature type="binding site" evidence="14">
    <location>
        <position position="80"/>
    </location>
    <ligand>
        <name>Fe cation</name>
        <dbReference type="ChEBI" id="CHEBI:24875"/>
    </ligand>
</feature>
<evidence type="ECO:0000313" key="15">
    <source>
        <dbReference type="EMBL" id="EPC04520.1"/>
    </source>
</evidence>
<dbReference type="Gene3D" id="3.30.1360.80">
    <property type="entry name" value="S-ribosylhomocysteinase (LuxS)"/>
    <property type="match status" value="1"/>
</dbReference>
<evidence type="ECO:0000256" key="11">
    <source>
        <dbReference type="ARBA" id="ARBA00024654"/>
    </source>
</evidence>
<dbReference type="AlphaFoldDB" id="S2KRK9"/>
<gene>
    <name evidence="14" type="primary">luxS</name>
    <name evidence="15" type="ORF">L861_04145</name>
</gene>
<dbReference type="GO" id="GO:0043768">
    <property type="term" value="F:S-ribosylhomocysteine lyase activity"/>
    <property type="evidence" value="ECO:0007669"/>
    <property type="project" value="UniProtKB-UniRule"/>
</dbReference>
<comment type="cofactor">
    <cofactor evidence="14">
        <name>Fe cation</name>
        <dbReference type="ChEBI" id="CHEBI:24875"/>
    </cofactor>
    <text evidence="14">Binds 1 Fe cation per subunit.</text>
</comment>
<evidence type="ECO:0000256" key="6">
    <source>
        <dbReference type="ARBA" id="ARBA00022654"/>
    </source>
</evidence>
<dbReference type="PANTHER" id="PTHR35799:SF1">
    <property type="entry name" value="S-RIBOSYLHOMOCYSTEINE LYASE"/>
    <property type="match status" value="1"/>
</dbReference>
<evidence type="ECO:0000256" key="7">
    <source>
        <dbReference type="ARBA" id="ARBA00022723"/>
    </source>
</evidence>
<comment type="caution">
    <text evidence="15">The sequence shown here is derived from an EMBL/GenBank/DDBJ whole genome shotgun (WGS) entry which is preliminary data.</text>
</comment>
<dbReference type="GO" id="GO:0009372">
    <property type="term" value="P:quorum sensing"/>
    <property type="evidence" value="ECO:0007669"/>
    <property type="project" value="UniProtKB-UniRule"/>
</dbReference>